<dbReference type="InterPro" id="IPR036770">
    <property type="entry name" value="Ankyrin_rpt-contain_sf"/>
</dbReference>
<dbReference type="Proteomes" id="UP000799428">
    <property type="component" value="Unassembled WGS sequence"/>
</dbReference>
<dbReference type="PROSITE" id="PS50297">
    <property type="entry name" value="ANK_REP_REGION"/>
    <property type="match status" value="2"/>
</dbReference>
<dbReference type="AlphaFoldDB" id="A0A6G1KNM7"/>
<dbReference type="InterPro" id="IPR051616">
    <property type="entry name" value="Cul2-RING_E3_ligase_SR"/>
</dbReference>
<feature type="repeat" description="ANK" evidence="1">
    <location>
        <begin position="132"/>
        <end position="164"/>
    </location>
</feature>
<gene>
    <name evidence="2" type="ORF">K504DRAFT_450612</name>
</gene>
<keyword evidence="1" id="KW-0040">ANK repeat</keyword>
<dbReference type="PROSITE" id="PS50088">
    <property type="entry name" value="ANK_REPEAT"/>
    <property type="match status" value="3"/>
</dbReference>
<organism evidence="2 3">
    <name type="scientific">Pleomassaria siparia CBS 279.74</name>
    <dbReference type="NCBI Taxonomy" id="1314801"/>
    <lineage>
        <taxon>Eukaryota</taxon>
        <taxon>Fungi</taxon>
        <taxon>Dikarya</taxon>
        <taxon>Ascomycota</taxon>
        <taxon>Pezizomycotina</taxon>
        <taxon>Dothideomycetes</taxon>
        <taxon>Pleosporomycetidae</taxon>
        <taxon>Pleosporales</taxon>
        <taxon>Pleomassariaceae</taxon>
        <taxon>Pleomassaria</taxon>
    </lineage>
</organism>
<dbReference type="InterPro" id="IPR002110">
    <property type="entry name" value="Ankyrin_rpt"/>
</dbReference>
<evidence type="ECO:0000313" key="3">
    <source>
        <dbReference type="Proteomes" id="UP000799428"/>
    </source>
</evidence>
<protein>
    <submittedName>
        <fullName evidence="2">Ankyrin</fullName>
    </submittedName>
</protein>
<dbReference type="SUPFAM" id="SSF48403">
    <property type="entry name" value="Ankyrin repeat"/>
    <property type="match status" value="1"/>
</dbReference>
<dbReference type="OrthoDB" id="195446at2759"/>
<feature type="repeat" description="ANK" evidence="1">
    <location>
        <begin position="98"/>
        <end position="130"/>
    </location>
</feature>
<dbReference type="PANTHER" id="PTHR46224:SF64">
    <property type="entry name" value="IQ MOTIF AND ANKYRIN REPEAT DOMAIN-CONTAINING PROTEIN 1"/>
    <property type="match status" value="1"/>
</dbReference>
<dbReference type="PANTHER" id="PTHR46224">
    <property type="entry name" value="ANKYRIN REPEAT FAMILY PROTEIN"/>
    <property type="match status" value="1"/>
</dbReference>
<evidence type="ECO:0000256" key="1">
    <source>
        <dbReference type="PROSITE-ProRule" id="PRU00023"/>
    </source>
</evidence>
<dbReference type="EMBL" id="MU005765">
    <property type="protein sequence ID" value="KAF2714001.1"/>
    <property type="molecule type" value="Genomic_DNA"/>
</dbReference>
<dbReference type="Pfam" id="PF12796">
    <property type="entry name" value="Ank_2"/>
    <property type="match status" value="2"/>
</dbReference>
<keyword evidence="3" id="KW-1185">Reference proteome</keyword>
<proteinExistence type="predicted"/>
<evidence type="ECO:0000313" key="2">
    <source>
        <dbReference type="EMBL" id="KAF2714001.1"/>
    </source>
</evidence>
<sequence length="306" mass="33573">MSLPRYSEDMPPSYRMDDDIVYNMDTGVTMLGHKRSRMHTMLEVLRCELAKPRKTQGKNGLQPCKGWTPIYYAAYHNREAALLHFLREGQSPDDITGTGQPPLCIAVQAGHLKAVRILCEAGADIKAPMKPNGETALHLAIKAGRTDLIDILLPLEPNLAARTTHTGETPLHYAAAKAGCLATVVSLLKLGAVYDEPNYKGCSPAEVALQAHNIYAAVAIINAARGKRSKLVKEKEKLFRHVEKAKNRFWINDLIADIFSASCGPDSTVIVGAINKDDAGLVDVFFRKGTDPNRDTMTRIQPVDSD</sequence>
<accession>A0A6G1KNM7</accession>
<dbReference type="SMART" id="SM00248">
    <property type="entry name" value="ANK"/>
    <property type="match status" value="5"/>
</dbReference>
<reference evidence="2" key="1">
    <citation type="journal article" date="2020" name="Stud. Mycol.">
        <title>101 Dothideomycetes genomes: a test case for predicting lifestyles and emergence of pathogens.</title>
        <authorList>
            <person name="Haridas S."/>
            <person name="Albert R."/>
            <person name="Binder M."/>
            <person name="Bloem J."/>
            <person name="Labutti K."/>
            <person name="Salamov A."/>
            <person name="Andreopoulos B."/>
            <person name="Baker S."/>
            <person name="Barry K."/>
            <person name="Bills G."/>
            <person name="Bluhm B."/>
            <person name="Cannon C."/>
            <person name="Castanera R."/>
            <person name="Culley D."/>
            <person name="Daum C."/>
            <person name="Ezra D."/>
            <person name="Gonzalez J."/>
            <person name="Henrissat B."/>
            <person name="Kuo A."/>
            <person name="Liang C."/>
            <person name="Lipzen A."/>
            <person name="Lutzoni F."/>
            <person name="Magnuson J."/>
            <person name="Mondo S."/>
            <person name="Nolan M."/>
            <person name="Ohm R."/>
            <person name="Pangilinan J."/>
            <person name="Park H.-J."/>
            <person name="Ramirez L."/>
            <person name="Alfaro M."/>
            <person name="Sun H."/>
            <person name="Tritt A."/>
            <person name="Yoshinaga Y."/>
            <person name="Zwiers L.-H."/>
            <person name="Turgeon B."/>
            <person name="Goodwin S."/>
            <person name="Spatafora J."/>
            <person name="Crous P."/>
            <person name="Grigoriev I."/>
        </authorList>
    </citation>
    <scope>NUCLEOTIDE SEQUENCE</scope>
    <source>
        <strain evidence="2">CBS 279.74</strain>
    </source>
</reference>
<feature type="repeat" description="ANK" evidence="1">
    <location>
        <begin position="166"/>
        <end position="199"/>
    </location>
</feature>
<name>A0A6G1KNM7_9PLEO</name>
<dbReference type="Gene3D" id="1.25.40.20">
    <property type="entry name" value="Ankyrin repeat-containing domain"/>
    <property type="match status" value="1"/>
</dbReference>